<feature type="transmembrane region" description="Helical" evidence="6">
    <location>
        <begin position="111"/>
        <end position="130"/>
    </location>
</feature>
<feature type="transmembrane region" description="Helical" evidence="6">
    <location>
        <begin position="67"/>
        <end position="90"/>
    </location>
</feature>
<feature type="transmembrane region" description="Helical" evidence="6">
    <location>
        <begin position="274"/>
        <end position="300"/>
    </location>
</feature>
<evidence type="ECO:0000256" key="2">
    <source>
        <dbReference type="ARBA" id="ARBA00008974"/>
    </source>
</evidence>
<accession>A0ABV1CZ18</accession>
<evidence type="ECO:0000256" key="1">
    <source>
        <dbReference type="ARBA" id="ARBA00004141"/>
    </source>
</evidence>
<feature type="transmembrane region" description="Helical" evidence="6">
    <location>
        <begin position="178"/>
        <end position="203"/>
    </location>
</feature>
<evidence type="ECO:0000256" key="5">
    <source>
        <dbReference type="ARBA" id="ARBA00023136"/>
    </source>
</evidence>
<keyword evidence="4 6" id="KW-1133">Transmembrane helix</keyword>
<dbReference type="PANTHER" id="PTHR30569">
    <property type="entry name" value="CYTOSINE TRANSPORTER CODB"/>
    <property type="match status" value="1"/>
</dbReference>
<evidence type="ECO:0000313" key="8">
    <source>
        <dbReference type="Proteomes" id="UP001454086"/>
    </source>
</evidence>
<reference evidence="7 8" key="1">
    <citation type="submission" date="2024-03" db="EMBL/GenBank/DDBJ databases">
        <title>Human intestinal bacterial collection.</title>
        <authorList>
            <person name="Pauvert C."/>
            <person name="Hitch T.C.A."/>
            <person name="Clavel T."/>
        </authorList>
    </citation>
    <scope>NUCLEOTIDE SEQUENCE [LARGE SCALE GENOMIC DNA]</scope>
    <source>
        <strain evidence="7 8">CLA-SR-H021</strain>
    </source>
</reference>
<dbReference type="Gene3D" id="1.10.4160.10">
    <property type="entry name" value="Hydantoin permease"/>
    <property type="match status" value="1"/>
</dbReference>
<sequence length="438" mass="46703">MYWNGGYEMEQQNQNQAADTEFSRCAVPANQRKTYFSLTIVWTGFVFVITSMMAGGGLAAGMDFKHIILATLGGNVFLSIIAVLISIIACKTGLTFALLTRYSFGSTGSKAASIFVPVVNLGWYTIQAATYGHFVAQVFHMGQVGEGICMAVSAIVMGIFAMCGIGAITILGYIAIPAIVFLSIATAIRSLGVIGGMDALFAYVPSSDMPLFTGITAVIGTWVLSTATCIADIMRYAKDTKAAVSATLTGLLGGNILMIVCGAIAAIAMQNSDLTVILLGFGLVIPSLILMTTNIFTTNAANLYSTSLNLSNAFKMERKKMLAILLVLSALATLTKPYEIGFLFTFLNILGTVVPPLSGIILSDYFLVHKGRYAAYDKASFCKWNPVPWITWAISIALVYMIPFGLPSLNGIILGAVLYTALMAVSKQRVTTNLAEEA</sequence>
<evidence type="ECO:0000313" key="7">
    <source>
        <dbReference type="EMBL" id="MEQ2423384.1"/>
    </source>
</evidence>
<feature type="transmembrane region" description="Helical" evidence="6">
    <location>
        <begin position="243"/>
        <end position="268"/>
    </location>
</feature>
<evidence type="ECO:0000256" key="6">
    <source>
        <dbReference type="SAM" id="Phobius"/>
    </source>
</evidence>
<protein>
    <submittedName>
        <fullName evidence="7">Cytosine permease</fullName>
    </submittedName>
</protein>
<gene>
    <name evidence="7" type="ORF">WMQ36_00220</name>
</gene>
<feature type="transmembrane region" description="Helical" evidence="6">
    <location>
        <begin position="40"/>
        <end position="61"/>
    </location>
</feature>
<feature type="transmembrane region" description="Helical" evidence="6">
    <location>
        <begin position="387"/>
        <end position="403"/>
    </location>
</feature>
<dbReference type="EMBL" id="JBBMFM010000001">
    <property type="protein sequence ID" value="MEQ2423384.1"/>
    <property type="molecule type" value="Genomic_DNA"/>
</dbReference>
<feature type="transmembrane region" description="Helical" evidence="6">
    <location>
        <begin position="150"/>
        <end position="171"/>
    </location>
</feature>
<keyword evidence="8" id="KW-1185">Reference proteome</keyword>
<evidence type="ECO:0000256" key="4">
    <source>
        <dbReference type="ARBA" id="ARBA00022989"/>
    </source>
</evidence>
<dbReference type="PANTHER" id="PTHR30569:SF0">
    <property type="entry name" value="CYTOSINE PERMEASE"/>
    <property type="match status" value="1"/>
</dbReference>
<dbReference type="InterPro" id="IPR030191">
    <property type="entry name" value="CodB"/>
</dbReference>
<dbReference type="Proteomes" id="UP001454086">
    <property type="component" value="Unassembled WGS sequence"/>
</dbReference>
<feature type="transmembrane region" description="Helical" evidence="6">
    <location>
        <begin position="209"/>
        <end position="231"/>
    </location>
</feature>
<keyword evidence="3 6" id="KW-0812">Transmembrane</keyword>
<comment type="similarity">
    <text evidence="2">Belongs to the purine-cytosine permease (2.A.39) family.</text>
</comment>
<name>A0ABV1CZ18_9FIRM</name>
<comment type="subcellular location">
    <subcellularLocation>
        <location evidence="1">Membrane</location>
        <topology evidence="1">Multi-pass membrane protein</topology>
    </subcellularLocation>
</comment>
<feature type="transmembrane region" description="Helical" evidence="6">
    <location>
        <begin position="344"/>
        <end position="367"/>
    </location>
</feature>
<evidence type="ECO:0000256" key="3">
    <source>
        <dbReference type="ARBA" id="ARBA00022692"/>
    </source>
</evidence>
<proteinExistence type="inferred from homology"/>
<keyword evidence="5 6" id="KW-0472">Membrane</keyword>
<dbReference type="InterPro" id="IPR001248">
    <property type="entry name" value="Pur-cyt_permease"/>
</dbReference>
<comment type="caution">
    <text evidence="7">The sequence shown here is derived from an EMBL/GenBank/DDBJ whole genome shotgun (WGS) entry which is preliminary data.</text>
</comment>
<dbReference type="Pfam" id="PF02133">
    <property type="entry name" value="Transp_cyt_pur"/>
    <property type="match status" value="1"/>
</dbReference>
<organism evidence="7 8">
    <name type="scientific">Enterocloster hominis</name>
    <name type="common">ex Hitch et al. 2024</name>
    <dbReference type="NCBI Taxonomy" id="1917870"/>
    <lineage>
        <taxon>Bacteria</taxon>
        <taxon>Bacillati</taxon>
        <taxon>Bacillota</taxon>
        <taxon>Clostridia</taxon>
        <taxon>Lachnospirales</taxon>
        <taxon>Lachnospiraceae</taxon>
        <taxon>Enterocloster</taxon>
    </lineage>
</organism>